<proteinExistence type="predicted"/>
<sequence>MTARRSSREHFLLLRILLAMIFAVDKTHAFITFRSGTSSSSIRETPSSSPIRCYNFLDALNKAFENDRSLSKDKTKQQYDAPGEEYIEPNTEALTETQQKWRERQSQINVVSMEDVVGKTFDMKLYLSGVADKDPSNDLYGSRVNISNRDRATGLSLPSEPSAIVSVTFLNDGICQVSSSDFTTDSSGEWKLSDDGKMLRFSMETLGYVRTVETRGSISVVSWSKEEEKPIETKTTYSIPPGMVYCDIGVAPTGRPGSFEVNSDSGVMRVEQSSGIFGISSRLVPCGKFIAKLQKH</sequence>
<comment type="caution">
    <text evidence="2">The sequence shown here is derived from an EMBL/GenBank/DDBJ whole genome shotgun (WGS) entry which is preliminary data.</text>
</comment>
<reference evidence="2" key="2">
    <citation type="submission" date="2021-04" db="EMBL/GenBank/DDBJ databases">
        <authorList>
            <person name="Podell S."/>
        </authorList>
    </citation>
    <scope>NUCLEOTIDE SEQUENCE</scope>
    <source>
        <strain evidence="2">Hildebrandi</strain>
    </source>
</reference>
<reference evidence="2" key="1">
    <citation type="journal article" date="2021" name="Sci. Rep.">
        <title>Diploid genomic architecture of Nitzschia inconspicua, an elite biomass production diatom.</title>
        <authorList>
            <person name="Oliver A."/>
            <person name="Podell S."/>
            <person name="Pinowska A."/>
            <person name="Traller J.C."/>
            <person name="Smith S.R."/>
            <person name="McClure R."/>
            <person name="Beliaev A."/>
            <person name="Bohutskyi P."/>
            <person name="Hill E.A."/>
            <person name="Rabines A."/>
            <person name="Zheng H."/>
            <person name="Allen L.Z."/>
            <person name="Kuo A."/>
            <person name="Grigoriev I.V."/>
            <person name="Allen A.E."/>
            <person name="Hazlebeck D."/>
            <person name="Allen E.E."/>
        </authorList>
    </citation>
    <scope>NUCLEOTIDE SEQUENCE</scope>
    <source>
        <strain evidence="2">Hildebrandi</strain>
    </source>
</reference>
<dbReference type="EMBL" id="JAGRRH010000013">
    <property type="protein sequence ID" value="KAG7360064.1"/>
    <property type="molecule type" value="Genomic_DNA"/>
</dbReference>
<evidence type="ECO:0000313" key="2">
    <source>
        <dbReference type="EMBL" id="KAG7360064.1"/>
    </source>
</evidence>
<evidence type="ECO:0000256" key="1">
    <source>
        <dbReference type="SAM" id="SignalP"/>
    </source>
</evidence>
<protein>
    <submittedName>
        <fullName evidence="2">Uncharacterized protein</fullName>
    </submittedName>
</protein>
<dbReference type="OrthoDB" id="191493at2759"/>
<name>A0A9K3LCZ4_9STRA</name>
<accession>A0A9K3LCZ4</accession>
<dbReference type="AlphaFoldDB" id="A0A9K3LCZ4"/>
<feature type="signal peptide" evidence="1">
    <location>
        <begin position="1"/>
        <end position="29"/>
    </location>
</feature>
<feature type="chain" id="PRO_5039905195" evidence="1">
    <location>
        <begin position="30"/>
        <end position="296"/>
    </location>
</feature>
<organism evidence="2 3">
    <name type="scientific">Nitzschia inconspicua</name>
    <dbReference type="NCBI Taxonomy" id="303405"/>
    <lineage>
        <taxon>Eukaryota</taxon>
        <taxon>Sar</taxon>
        <taxon>Stramenopiles</taxon>
        <taxon>Ochrophyta</taxon>
        <taxon>Bacillariophyta</taxon>
        <taxon>Bacillariophyceae</taxon>
        <taxon>Bacillariophycidae</taxon>
        <taxon>Bacillariales</taxon>
        <taxon>Bacillariaceae</taxon>
        <taxon>Nitzschia</taxon>
    </lineage>
</organism>
<evidence type="ECO:0000313" key="3">
    <source>
        <dbReference type="Proteomes" id="UP000693970"/>
    </source>
</evidence>
<dbReference type="Proteomes" id="UP000693970">
    <property type="component" value="Unassembled WGS sequence"/>
</dbReference>
<gene>
    <name evidence="2" type="ORF">IV203_035163</name>
</gene>
<keyword evidence="3" id="KW-1185">Reference proteome</keyword>
<keyword evidence="1" id="KW-0732">Signal</keyword>